<evidence type="ECO:0000313" key="2">
    <source>
        <dbReference type="Proteomes" id="UP001177934"/>
    </source>
</evidence>
<evidence type="ECO:0000313" key="1">
    <source>
        <dbReference type="EMBL" id="WHX10151.1"/>
    </source>
</evidence>
<organism evidence="1 2">
    <name type="scientific">Phocaeicola dorei</name>
    <dbReference type="NCBI Taxonomy" id="357276"/>
    <lineage>
        <taxon>Bacteria</taxon>
        <taxon>Pseudomonadati</taxon>
        <taxon>Bacteroidota</taxon>
        <taxon>Bacteroidia</taxon>
        <taxon>Bacteroidales</taxon>
        <taxon>Bacteroidaceae</taxon>
        <taxon>Phocaeicola</taxon>
    </lineage>
</organism>
<reference evidence="1" key="1">
    <citation type="journal article" date="2023" name="Nat. Commun.">
        <title>Identification of a novel Human Milk Oligosaccharides utilization cluster in the infant gut commensal Bacteroides dorei.</title>
        <authorList>
            <person name="Kijner S."/>
            <person name="Ennis D."/>
            <person name="Shmorak S."/>
            <person name="Florentin A."/>
            <person name="Yassour M."/>
        </authorList>
    </citation>
    <scope>NUCLEOTIDE SEQUENCE</scope>
    <source>
        <strain evidence="1">2</strain>
    </source>
</reference>
<proteinExistence type="predicted"/>
<dbReference type="Proteomes" id="UP001177934">
    <property type="component" value="Chromosome"/>
</dbReference>
<dbReference type="EMBL" id="CP126056">
    <property type="protein sequence ID" value="WHX10151.1"/>
    <property type="molecule type" value="Genomic_DNA"/>
</dbReference>
<accession>A0AA95HLD3</accession>
<dbReference type="AlphaFoldDB" id="A0AA95HLD3"/>
<name>A0AA95HLD3_9BACT</name>
<protein>
    <submittedName>
        <fullName evidence="1">Uncharacterized protein</fullName>
    </submittedName>
</protein>
<gene>
    <name evidence="1" type="ORF">QNN11_00715</name>
</gene>
<sequence>MKNYFIANGEVLNTNMSIEEMELRAQESLDESTSGMAQFKIKEISEKEVRMFFVRDFDYNPNQPIIFDADMALITGVGIGAFQPQQVGGYPMIHPLSFAGKNFYTDITAFIRFYKFLLFMEMGQKVEHIGLRTYSDRILMQIIF</sequence>